<evidence type="ECO:0000313" key="2">
    <source>
        <dbReference type="EMBL" id="CDW96617.1"/>
    </source>
</evidence>
<reference evidence="3" key="1">
    <citation type="submission" date="2014-06" db="EMBL/GenBank/DDBJ databases">
        <authorList>
            <person name="Berkman P.J."/>
        </authorList>
    </citation>
    <scope>NUCLEOTIDE SEQUENCE [LARGE SCALE GENOMIC DNA]</scope>
</reference>
<accession>A0A0F7S165</accession>
<protein>
    <submittedName>
        <fullName evidence="2">Uncharacterized protein</fullName>
    </submittedName>
</protein>
<organism evidence="2 3">
    <name type="scientific">Sporisorium scitamineum</name>
    <dbReference type="NCBI Taxonomy" id="49012"/>
    <lineage>
        <taxon>Eukaryota</taxon>
        <taxon>Fungi</taxon>
        <taxon>Dikarya</taxon>
        <taxon>Basidiomycota</taxon>
        <taxon>Ustilaginomycotina</taxon>
        <taxon>Ustilaginomycetes</taxon>
        <taxon>Ustilaginales</taxon>
        <taxon>Ustilaginaceae</taxon>
        <taxon>Sporisorium</taxon>
    </lineage>
</organism>
<dbReference type="EMBL" id="CCFA01000668">
    <property type="protein sequence ID" value="CDW96617.1"/>
    <property type="molecule type" value="Genomic_DNA"/>
</dbReference>
<keyword evidence="3" id="KW-1185">Reference proteome</keyword>
<evidence type="ECO:0000313" key="3">
    <source>
        <dbReference type="Proteomes" id="UP000242770"/>
    </source>
</evidence>
<gene>
    <name evidence="2" type="primary">SSCI13030.1</name>
</gene>
<proteinExistence type="predicted"/>
<feature type="region of interest" description="Disordered" evidence="1">
    <location>
        <begin position="1"/>
        <end position="73"/>
    </location>
</feature>
<name>A0A0F7S165_9BASI</name>
<dbReference type="Proteomes" id="UP000242770">
    <property type="component" value="Unassembled WGS sequence"/>
</dbReference>
<sequence length="73" mass="7911">MSTRSSAPGGSKPEPSSPTLLPLTIGSSIWRLRPMIGIPSNDSRREDSEEENDPKGKAKASGSRRRRSDDDSN</sequence>
<evidence type="ECO:0000256" key="1">
    <source>
        <dbReference type="SAM" id="MobiDB-lite"/>
    </source>
</evidence>
<dbReference type="AlphaFoldDB" id="A0A0F7S165"/>